<evidence type="ECO:0000256" key="1">
    <source>
        <dbReference type="SAM" id="SignalP"/>
    </source>
</evidence>
<reference evidence="2 3" key="1">
    <citation type="submission" date="2022-03" db="EMBL/GenBank/DDBJ databases">
        <authorList>
            <person name="Macdonald S."/>
            <person name="Ahmed S."/>
            <person name="Newling K."/>
        </authorList>
    </citation>
    <scope>NUCLEOTIDE SEQUENCE [LARGE SCALE GENOMIC DNA]</scope>
</reference>
<dbReference type="Proteomes" id="UP001642260">
    <property type="component" value="Unassembled WGS sequence"/>
</dbReference>
<accession>A0ABC8KFD5</accession>
<proteinExistence type="predicted"/>
<evidence type="ECO:0000313" key="3">
    <source>
        <dbReference type="Proteomes" id="UP001642260"/>
    </source>
</evidence>
<evidence type="ECO:0000313" key="2">
    <source>
        <dbReference type="EMBL" id="CAH8354301.1"/>
    </source>
</evidence>
<dbReference type="AlphaFoldDB" id="A0ABC8KFD5"/>
<organism evidence="2 3">
    <name type="scientific">Eruca vesicaria subsp. sativa</name>
    <name type="common">Garden rocket</name>
    <name type="synonym">Eruca sativa</name>
    <dbReference type="NCBI Taxonomy" id="29727"/>
    <lineage>
        <taxon>Eukaryota</taxon>
        <taxon>Viridiplantae</taxon>
        <taxon>Streptophyta</taxon>
        <taxon>Embryophyta</taxon>
        <taxon>Tracheophyta</taxon>
        <taxon>Spermatophyta</taxon>
        <taxon>Magnoliopsida</taxon>
        <taxon>eudicotyledons</taxon>
        <taxon>Gunneridae</taxon>
        <taxon>Pentapetalae</taxon>
        <taxon>rosids</taxon>
        <taxon>malvids</taxon>
        <taxon>Brassicales</taxon>
        <taxon>Brassicaceae</taxon>
        <taxon>Brassiceae</taxon>
        <taxon>Eruca</taxon>
    </lineage>
</organism>
<feature type="chain" id="PRO_5044767724" evidence="1">
    <location>
        <begin position="19"/>
        <end position="187"/>
    </location>
</feature>
<keyword evidence="3" id="KW-1185">Reference proteome</keyword>
<name>A0ABC8KFD5_ERUVS</name>
<dbReference type="EMBL" id="CAKOAT010190711">
    <property type="protein sequence ID" value="CAH8354301.1"/>
    <property type="molecule type" value="Genomic_DNA"/>
</dbReference>
<feature type="signal peptide" evidence="1">
    <location>
        <begin position="1"/>
        <end position="18"/>
    </location>
</feature>
<sequence>MFQLLQSLWPLMIYVVAALKGEIISSGGEYTIELDLEEEFSSLALDIRGVNVFNFGSVTKDSSDASLLRFLVDGRGVDIDDWQARLYNLRSPSFWDNPQEFEPEKFLRTWENNGIEGWTGFDPSRSHGALYPNEVLDFVQKEEQVLSFTLRRLPTEISVSESLRYKLLGGLAVRRACYGVFKSNGWM</sequence>
<protein>
    <submittedName>
        <fullName evidence="2">Uncharacterized protein</fullName>
    </submittedName>
</protein>
<gene>
    <name evidence="2" type="ORF">ERUC_LOCUS20056</name>
</gene>
<comment type="caution">
    <text evidence="2">The sequence shown here is derived from an EMBL/GenBank/DDBJ whole genome shotgun (WGS) entry which is preliminary data.</text>
</comment>
<keyword evidence="1" id="KW-0732">Signal</keyword>